<dbReference type="GO" id="GO:0008270">
    <property type="term" value="F:zinc ion binding"/>
    <property type="evidence" value="ECO:0007669"/>
    <property type="project" value="UniProtKB-KW"/>
</dbReference>
<dbReference type="Proteomes" id="UP001172457">
    <property type="component" value="Chromosome 7"/>
</dbReference>
<dbReference type="EMBL" id="JARYMX010000007">
    <property type="protein sequence ID" value="KAJ9542466.1"/>
    <property type="molecule type" value="Genomic_DNA"/>
</dbReference>
<proteinExistence type="predicted"/>
<keyword evidence="1" id="KW-0863">Zinc-finger</keyword>
<evidence type="ECO:0000259" key="3">
    <source>
        <dbReference type="PROSITE" id="PS50966"/>
    </source>
</evidence>
<dbReference type="AlphaFoldDB" id="A0AA38WBQ6"/>
<name>A0AA38WBQ6_9ASTR</name>
<dbReference type="PROSITE" id="PS50966">
    <property type="entry name" value="ZF_SWIM"/>
    <property type="match status" value="1"/>
</dbReference>
<reference evidence="4" key="1">
    <citation type="submission" date="2023-03" db="EMBL/GenBank/DDBJ databases">
        <title>Chromosome-scale reference genome and RAD-based genetic map of yellow starthistle (Centaurea solstitialis) reveal putative structural variation and QTLs associated with invader traits.</title>
        <authorList>
            <person name="Reatini B."/>
            <person name="Cang F.A."/>
            <person name="Jiang Q."/>
            <person name="Mckibben M.T.W."/>
            <person name="Barker M.S."/>
            <person name="Rieseberg L.H."/>
            <person name="Dlugosch K.M."/>
        </authorList>
    </citation>
    <scope>NUCLEOTIDE SEQUENCE</scope>
    <source>
        <strain evidence="4">CAN-66</strain>
        <tissue evidence="4">Leaf</tissue>
    </source>
</reference>
<evidence type="ECO:0000256" key="1">
    <source>
        <dbReference type="PROSITE-ProRule" id="PRU00325"/>
    </source>
</evidence>
<evidence type="ECO:0000313" key="5">
    <source>
        <dbReference type="Proteomes" id="UP001172457"/>
    </source>
</evidence>
<evidence type="ECO:0000313" key="4">
    <source>
        <dbReference type="EMBL" id="KAJ9542466.1"/>
    </source>
</evidence>
<feature type="domain" description="SWIM-type" evidence="3">
    <location>
        <begin position="427"/>
        <end position="461"/>
    </location>
</feature>
<dbReference type="Pfam" id="PF10551">
    <property type="entry name" value="MULE"/>
    <property type="match status" value="1"/>
</dbReference>
<accession>A0AA38WBQ6</accession>
<dbReference type="PANTHER" id="PTHR31973">
    <property type="entry name" value="POLYPROTEIN, PUTATIVE-RELATED"/>
    <property type="match status" value="1"/>
</dbReference>
<keyword evidence="1" id="KW-0479">Metal-binding</keyword>
<organism evidence="4 5">
    <name type="scientific">Centaurea solstitialis</name>
    <name type="common">yellow star-thistle</name>
    <dbReference type="NCBI Taxonomy" id="347529"/>
    <lineage>
        <taxon>Eukaryota</taxon>
        <taxon>Viridiplantae</taxon>
        <taxon>Streptophyta</taxon>
        <taxon>Embryophyta</taxon>
        <taxon>Tracheophyta</taxon>
        <taxon>Spermatophyta</taxon>
        <taxon>Magnoliopsida</taxon>
        <taxon>eudicotyledons</taxon>
        <taxon>Gunneridae</taxon>
        <taxon>Pentapetalae</taxon>
        <taxon>asterids</taxon>
        <taxon>campanulids</taxon>
        <taxon>Asterales</taxon>
        <taxon>Asteraceae</taxon>
        <taxon>Carduoideae</taxon>
        <taxon>Cardueae</taxon>
        <taxon>Centaureinae</taxon>
        <taxon>Centaurea</taxon>
    </lineage>
</organism>
<feature type="region of interest" description="Disordered" evidence="2">
    <location>
        <begin position="58"/>
        <end position="85"/>
    </location>
</feature>
<keyword evidence="5" id="KW-1185">Reference proteome</keyword>
<gene>
    <name evidence="4" type="ORF">OSB04_028972</name>
</gene>
<dbReference type="InterPro" id="IPR018289">
    <property type="entry name" value="MULE_transposase_dom"/>
</dbReference>
<evidence type="ECO:0000256" key="2">
    <source>
        <dbReference type="SAM" id="MobiDB-lite"/>
    </source>
</evidence>
<keyword evidence="1" id="KW-0862">Zinc</keyword>
<comment type="caution">
    <text evidence="4">The sequence shown here is derived from an EMBL/GenBank/DDBJ whole genome shotgun (WGS) entry which is preliminary data.</text>
</comment>
<dbReference type="InterPro" id="IPR007527">
    <property type="entry name" value="Znf_SWIM"/>
</dbReference>
<sequence length="530" mass="61205">MTGPCQRSCDRNQLQDSLAWCCHHMTSPCQRSCEEPCTGFSCSVLSLHDRIGNVFSHQPQHFPSQQYPHQSQQFASQQFPQTHQPTFPEQLQDDFLCEDGHENIPDLNETPLNDDADVTNDEEDWIRNDFWGEKFDKERYEAVCVNDGCEWRLMASVVENGHVMLQVWIFHDVHTCSRTQLQANNRNATPQVLGHILKEELRDCKRVYRPHDIRSFREGLRLLLIMDGAHLKGDYVGSMFLAVGMNANNQICPIAMGVGKSESGQAWTWFLRRLRGCIGEPANLTFVTDRAPAIELAHHGLCARHLVATMDLIRHSLPNAASYLEEVGYPRWARSLFPGLRYSSMTSNIAESINSITRFIHYIPNTMLVEYYRSTLQDWYFKRGIIAEQHPLIIWAQPKIGKRIRKSANWRVYGISETEFEVHEVDKTAKVDLREQTCPCMQWRISSILCGHLIVAVQSLNHTDCYQWASSYFTSNAYRRTWGYQVKPLPAPSEYEFPPEQMKVFLPTKNTEILEDHVTAIVSHQKMRNQ</sequence>
<protein>
    <recommendedName>
        <fullName evidence="3">SWIM-type domain-containing protein</fullName>
    </recommendedName>
</protein>
<dbReference type="PANTHER" id="PTHR31973:SF185">
    <property type="entry name" value="TRANSPOSASE, MUDR, PLANT, MULE TRANSPOSASE DOMAIN-CONTAINING PROTEIN"/>
    <property type="match status" value="1"/>
</dbReference>